<dbReference type="Pfam" id="PF07495">
    <property type="entry name" value="Y_Y_Y"/>
    <property type="match status" value="1"/>
</dbReference>
<dbReference type="InterPro" id="IPR050640">
    <property type="entry name" value="Bact_2-comp_sensor_kinase"/>
</dbReference>
<dbReference type="Pfam" id="PF07494">
    <property type="entry name" value="Reg_prop"/>
    <property type="match status" value="2"/>
</dbReference>
<proteinExistence type="predicted"/>
<keyword evidence="1" id="KW-0812">Transmembrane</keyword>
<sequence length="979" mass="112338">MTDGLPSNIVYDIYEDSRGMVWLATDAGLYEFIGEEILFRKELSRLQGERINSICEDKSGNLWLGAQGVGLCKFNGKKLSVFKLEATVPENDIECLVIDSIGENLVLGSSAGVFIYKVQNEDLQPVNSSWRKPVFKIRSYQNNFIVNTVAQEENIEFEIESRKLSECNSNSNLPAVKFGIQNNIIELKNILESGKQFTLEINATKKIFCDVVEMESNKNSSFYLLRYFDKEAEKQKVVKLSNTILSDFSTEKGLDEYFIHSIFLRKGFDDLWIGTHNHGLIQLQNSIFKYLDSSLLGIKNSNLQDLLCDESGNVVLVSEKELILLKDTQVQSRLSVNDFCSKYSSVVNCNNDFLIYKLGVDKEKLIWISTSVGFFTYEPNQHELRFVGISPANSFVFTEDDELLCFWQNKLSFYTKKGLLSQKPIFEFPKLANIGISKMIARDTAIWISTRQKGIIQFKNNEFRIFNKSNSKIHNVLNDILLLPDSTLVAGGNNGLIYKIKSKSNALVVVDSLTSVNGLVGTSIHGIKYLSDGSLWCGTNLGVYRFDYSSWAKNSELKLNFWNSKDGYFDQAGEQSVIDENQNIWVKTKNRLLKIETGIEKRRLFKSKIRIQSIEISNQAWEPDSTQVENWTQTPIAPIIFKYNENDITFTFGIDFCQNVSNVRFRYLLDGFDNKWSNWSNSSEAVFSHLPSGEYTLKVEGKHLSEGITIPFSVAITVQTPWWKMWWFIALSSLILCGIIYVAMWIYAYFIRKREKARTKQFNRVIGLKMRSLQNQLDPHFIFNSLNSIQSFILEENKEYALGYLSDFSNVLRKKIENANKDFISLSDEIAYLQLYLKLEQMRFSNKFSYKINVNSAINPYKLKLPPMLIQPFLENSIRYGIAGLKTNGNLQVNFEIEKDGYLRCIIIDNGIGRKEAKKLHLDSNIKCHHKTMTITKDRIKLLNKVLSNGRVYDYTIKDLENEEGCSRGTEVEIGFPKK</sequence>
<dbReference type="InterPro" id="IPR010559">
    <property type="entry name" value="Sig_transdc_His_kin_internal"/>
</dbReference>
<name>A0A2N3HUH4_9BACT</name>
<dbReference type="AlphaFoldDB" id="A0A2N3HUH4"/>
<evidence type="ECO:0000256" key="1">
    <source>
        <dbReference type="SAM" id="Phobius"/>
    </source>
</evidence>
<evidence type="ECO:0008006" key="6">
    <source>
        <dbReference type="Google" id="ProtNLM"/>
    </source>
</evidence>
<keyword evidence="1" id="KW-0472">Membrane</keyword>
<evidence type="ECO:0000313" key="4">
    <source>
        <dbReference type="EMBL" id="PKQ61712.1"/>
    </source>
</evidence>
<dbReference type="InterPro" id="IPR013783">
    <property type="entry name" value="Ig-like_fold"/>
</dbReference>
<protein>
    <recommendedName>
        <fullName evidence="6">Signal transduction histidine kinase internal region domain-containing protein</fullName>
    </recommendedName>
</protein>
<keyword evidence="1" id="KW-1133">Transmembrane helix</keyword>
<feature type="domain" description="Signal transduction histidine kinase internal region" evidence="2">
    <location>
        <begin position="769"/>
        <end position="848"/>
    </location>
</feature>
<dbReference type="SUPFAM" id="SSF55874">
    <property type="entry name" value="ATPase domain of HSP90 chaperone/DNA topoisomerase II/histidine kinase"/>
    <property type="match status" value="1"/>
</dbReference>
<dbReference type="PANTHER" id="PTHR34220">
    <property type="entry name" value="SENSOR HISTIDINE KINASE YPDA"/>
    <property type="match status" value="1"/>
</dbReference>
<dbReference type="SUPFAM" id="SSF63829">
    <property type="entry name" value="Calcium-dependent phosphotriesterase"/>
    <property type="match status" value="1"/>
</dbReference>
<evidence type="ECO:0000313" key="5">
    <source>
        <dbReference type="Proteomes" id="UP000233535"/>
    </source>
</evidence>
<dbReference type="GO" id="GO:0016020">
    <property type="term" value="C:membrane"/>
    <property type="evidence" value="ECO:0007669"/>
    <property type="project" value="InterPro"/>
</dbReference>
<dbReference type="Gene3D" id="3.30.565.10">
    <property type="entry name" value="Histidine kinase-like ATPase, C-terminal domain"/>
    <property type="match status" value="1"/>
</dbReference>
<comment type="caution">
    <text evidence="4">The sequence shown here is derived from an EMBL/GenBank/DDBJ whole genome shotgun (WGS) entry which is preliminary data.</text>
</comment>
<dbReference type="InterPro" id="IPR011123">
    <property type="entry name" value="Y_Y_Y"/>
</dbReference>
<dbReference type="Gene3D" id="2.60.40.10">
    <property type="entry name" value="Immunoglobulins"/>
    <property type="match status" value="1"/>
</dbReference>
<evidence type="ECO:0000259" key="2">
    <source>
        <dbReference type="Pfam" id="PF06580"/>
    </source>
</evidence>
<accession>A0A2N3HUH4</accession>
<keyword evidence="5" id="KW-1185">Reference proteome</keyword>
<evidence type="ECO:0000259" key="3">
    <source>
        <dbReference type="Pfam" id="PF07495"/>
    </source>
</evidence>
<dbReference type="RefSeq" id="WP_218972252.1">
    <property type="nucleotide sequence ID" value="NZ_MVDD01000012.1"/>
</dbReference>
<dbReference type="InterPro" id="IPR015943">
    <property type="entry name" value="WD40/YVTN_repeat-like_dom_sf"/>
</dbReference>
<reference evidence="4 5" key="1">
    <citation type="journal article" date="2017" name="Front. Microbiol.">
        <title>Labilibaculum manganireducens gen. nov., sp. nov. and Labilibaculum filiforme sp. nov., Novel Bacteroidetes Isolated from Subsurface Sediments of the Baltic Sea.</title>
        <authorList>
            <person name="Vandieken V."/>
            <person name="Marshall I.P."/>
            <person name="Niemann H."/>
            <person name="Engelen B."/>
            <person name="Cypionka H."/>
        </authorList>
    </citation>
    <scope>NUCLEOTIDE SEQUENCE [LARGE SCALE GENOMIC DNA]</scope>
    <source>
        <strain evidence="4 5">59.16B</strain>
    </source>
</reference>
<dbReference type="Pfam" id="PF06580">
    <property type="entry name" value="His_kinase"/>
    <property type="match status" value="1"/>
</dbReference>
<dbReference type="GO" id="GO:0000155">
    <property type="term" value="F:phosphorelay sensor kinase activity"/>
    <property type="evidence" value="ECO:0007669"/>
    <property type="project" value="InterPro"/>
</dbReference>
<dbReference type="InterPro" id="IPR036890">
    <property type="entry name" value="HATPase_C_sf"/>
</dbReference>
<feature type="transmembrane region" description="Helical" evidence="1">
    <location>
        <begin position="725"/>
        <end position="750"/>
    </location>
</feature>
<organism evidence="4 5">
    <name type="scientific">Labilibaculum filiforme</name>
    <dbReference type="NCBI Taxonomy" id="1940526"/>
    <lineage>
        <taxon>Bacteria</taxon>
        <taxon>Pseudomonadati</taxon>
        <taxon>Bacteroidota</taxon>
        <taxon>Bacteroidia</taxon>
        <taxon>Marinilabiliales</taxon>
        <taxon>Marinifilaceae</taxon>
        <taxon>Labilibaculum</taxon>
    </lineage>
</organism>
<feature type="domain" description="Two component regulator three Y" evidence="3">
    <location>
        <begin position="661"/>
        <end position="704"/>
    </location>
</feature>
<dbReference type="Proteomes" id="UP000233535">
    <property type="component" value="Unassembled WGS sequence"/>
</dbReference>
<dbReference type="InterPro" id="IPR011110">
    <property type="entry name" value="Reg_prop"/>
</dbReference>
<dbReference type="Gene3D" id="2.130.10.10">
    <property type="entry name" value="YVTN repeat-like/Quinoprotein amine dehydrogenase"/>
    <property type="match status" value="3"/>
</dbReference>
<dbReference type="EMBL" id="MVDD01000012">
    <property type="protein sequence ID" value="PKQ61712.1"/>
    <property type="molecule type" value="Genomic_DNA"/>
</dbReference>
<dbReference type="PANTHER" id="PTHR34220:SF7">
    <property type="entry name" value="SENSOR HISTIDINE KINASE YPDA"/>
    <property type="match status" value="1"/>
</dbReference>
<gene>
    <name evidence="4" type="ORF">BZG02_14910</name>
</gene>